<dbReference type="SUPFAM" id="SSF51445">
    <property type="entry name" value="(Trans)glycosidases"/>
    <property type="match status" value="1"/>
</dbReference>
<dbReference type="GO" id="GO:0006004">
    <property type="term" value="P:fucose metabolic process"/>
    <property type="evidence" value="ECO:0007669"/>
    <property type="project" value="InterPro"/>
</dbReference>
<dbReference type="SMART" id="SM00812">
    <property type="entry name" value="Alpha_L_fucos"/>
    <property type="match status" value="1"/>
</dbReference>
<dbReference type="AlphaFoldDB" id="A0A5C5GAN0"/>
<dbReference type="InterPro" id="IPR057739">
    <property type="entry name" value="Glyco_hydro_29_N"/>
</dbReference>
<dbReference type="PANTHER" id="PTHR10030">
    <property type="entry name" value="ALPHA-L-FUCOSIDASE"/>
    <property type="match status" value="1"/>
</dbReference>
<dbReference type="OrthoDB" id="7176684at2"/>
<dbReference type="EMBL" id="VFFF01000001">
    <property type="protein sequence ID" value="TNY31738.1"/>
    <property type="molecule type" value="Genomic_DNA"/>
</dbReference>
<evidence type="ECO:0000256" key="4">
    <source>
        <dbReference type="ARBA" id="ARBA00022729"/>
    </source>
</evidence>
<dbReference type="InterPro" id="IPR016286">
    <property type="entry name" value="FUC_metazoa-typ"/>
</dbReference>
<dbReference type="InterPro" id="IPR017853">
    <property type="entry name" value="GH"/>
</dbReference>
<comment type="similarity">
    <text evidence="2">Belongs to the glycosyl hydrolase 29 family.</text>
</comment>
<proteinExistence type="inferred from homology"/>
<keyword evidence="4" id="KW-0732">Signal</keyword>
<dbReference type="RefSeq" id="WP_140192418.1">
    <property type="nucleotide sequence ID" value="NZ_CP065915.1"/>
</dbReference>
<dbReference type="Pfam" id="PF01120">
    <property type="entry name" value="Alpha_L_fucos"/>
    <property type="match status" value="1"/>
</dbReference>
<evidence type="ECO:0000313" key="8">
    <source>
        <dbReference type="EMBL" id="TNY31738.1"/>
    </source>
</evidence>
<evidence type="ECO:0000256" key="6">
    <source>
        <dbReference type="ARBA" id="ARBA00023295"/>
    </source>
</evidence>
<gene>
    <name evidence="8" type="ORF">FHY64_00085</name>
</gene>
<reference evidence="8 9" key="1">
    <citation type="submission" date="2019-06" db="EMBL/GenBank/DDBJ databases">
        <title>Genome of new Rhodobacteraceae sp. SM1903.</title>
        <authorList>
            <person name="Ren X."/>
        </authorList>
    </citation>
    <scope>NUCLEOTIDE SEQUENCE [LARGE SCALE GENOMIC DNA]</scope>
    <source>
        <strain evidence="8 9">SM1903</strain>
    </source>
</reference>
<dbReference type="EC" id="3.2.1.51" evidence="3"/>
<evidence type="ECO:0000256" key="5">
    <source>
        <dbReference type="ARBA" id="ARBA00022801"/>
    </source>
</evidence>
<keyword evidence="9" id="KW-1185">Reference proteome</keyword>
<comment type="function">
    <text evidence="1">Alpha-L-fucosidase is responsible for hydrolyzing the alpha-1,6-linked fucose joined to the reducing-end N-acetylglucosamine of the carbohydrate moieties of glycoproteins.</text>
</comment>
<evidence type="ECO:0000256" key="3">
    <source>
        <dbReference type="ARBA" id="ARBA00012662"/>
    </source>
</evidence>
<keyword evidence="5" id="KW-0378">Hydrolase</keyword>
<dbReference type="Gene3D" id="3.20.20.80">
    <property type="entry name" value="Glycosidases"/>
    <property type="match status" value="1"/>
</dbReference>
<keyword evidence="6" id="KW-0326">Glycosidase</keyword>
<dbReference type="GO" id="GO:0005764">
    <property type="term" value="C:lysosome"/>
    <property type="evidence" value="ECO:0007669"/>
    <property type="project" value="TreeGrafter"/>
</dbReference>
<dbReference type="GO" id="GO:0004560">
    <property type="term" value="F:alpha-L-fucosidase activity"/>
    <property type="evidence" value="ECO:0007669"/>
    <property type="project" value="InterPro"/>
</dbReference>
<evidence type="ECO:0000256" key="2">
    <source>
        <dbReference type="ARBA" id="ARBA00007951"/>
    </source>
</evidence>
<dbReference type="GO" id="GO:0016139">
    <property type="term" value="P:glycoside catabolic process"/>
    <property type="evidence" value="ECO:0007669"/>
    <property type="project" value="TreeGrafter"/>
</dbReference>
<accession>A0A5C5GAN0</accession>
<dbReference type="PRINTS" id="PR00741">
    <property type="entry name" value="GLHYDRLASE29"/>
</dbReference>
<sequence length="428" mass="48976">MPNTFGATPQIDKFLDWRYGLFVHWNPSSVIGHEISWSRENDKPEQPHKPRAHTVSPRTCIPAELYDSLYRYFDASHWDARDFVAKAKAWGFRYIYLTTKHHDGFCNFDTDLTDYKVTSSSCPAGRDLTREYVDACRELDMGLGIYYSQPDWHHPDYRTENHDRYIQYLHAQIEELCTRYGKIDVWWFDGLTANEKGDNHVTGLATPAAYHEEPNPGLWDAEALLKKMRAWQPDMVINDRCVLQADFYTPEQRVGGFDPENPWESSMTIGGQWAYSFDEVVKSSDEMIGHVVDAACGGGNFVLNVGPDRHGLIPPEQERVLNQIAAWMDAYGHTIYGTRGGPYPRWRWGGATHDGNTIYVHVRRWPELQDRLTLPLGGARPQSVTLLTGEGLTYEVEGDLIHLDLGLQNDNALDNIVEMKLDKLPVLQ</sequence>
<evidence type="ECO:0000259" key="7">
    <source>
        <dbReference type="Pfam" id="PF01120"/>
    </source>
</evidence>
<comment type="caution">
    <text evidence="8">The sequence shown here is derived from an EMBL/GenBank/DDBJ whole genome shotgun (WGS) entry which is preliminary data.</text>
</comment>
<feature type="domain" description="Glycoside hydrolase family 29 N-terminal" evidence="7">
    <location>
        <begin position="12"/>
        <end position="332"/>
    </location>
</feature>
<name>A0A5C5GAN0_9RHOB</name>
<evidence type="ECO:0000256" key="1">
    <source>
        <dbReference type="ARBA" id="ARBA00004071"/>
    </source>
</evidence>
<dbReference type="InterPro" id="IPR000933">
    <property type="entry name" value="Glyco_hydro_29"/>
</dbReference>
<evidence type="ECO:0000313" key="9">
    <source>
        <dbReference type="Proteomes" id="UP000314011"/>
    </source>
</evidence>
<dbReference type="Proteomes" id="UP000314011">
    <property type="component" value="Unassembled WGS sequence"/>
</dbReference>
<dbReference type="PANTHER" id="PTHR10030:SF37">
    <property type="entry name" value="ALPHA-L-FUCOSIDASE-RELATED"/>
    <property type="match status" value="1"/>
</dbReference>
<organism evidence="8 9">
    <name type="scientific">Pelagovum pacificum</name>
    <dbReference type="NCBI Taxonomy" id="2588711"/>
    <lineage>
        <taxon>Bacteria</taxon>
        <taxon>Pseudomonadati</taxon>
        <taxon>Pseudomonadota</taxon>
        <taxon>Alphaproteobacteria</taxon>
        <taxon>Rhodobacterales</taxon>
        <taxon>Paracoccaceae</taxon>
        <taxon>Pelagovum</taxon>
    </lineage>
</organism>
<protein>
    <recommendedName>
        <fullName evidence="3">alpha-L-fucosidase</fullName>
        <ecNumber evidence="3">3.2.1.51</ecNumber>
    </recommendedName>
</protein>
<dbReference type="PIRSF" id="PIRSF001092">
    <property type="entry name" value="Alpha-L-fucosidase"/>
    <property type="match status" value="1"/>
</dbReference>